<dbReference type="PROSITE" id="PS50893">
    <property type="entry name" value="ABC_TRANSPORTER_2"/>
    <property type="match status" value="1"/>
</dbReference>
<dbReference type="InterPro" id="IPR027417">
    <property type="entry name" value="P-loop_NTPase"/>
</dbReference>
<dbReference type="SMART" id="SM00382">
    <property type="entry name" value="AAA"/>
    <property type="match status" value="1"/>
</dbReference>
<evidence type="ECO:0000259" key="7">
    <source>
        <dbReference type="PROSITE" id="PS50893"/>
    </source>
</evidence>
<dbReference type="PROSITE" id="PS00211">
    <property type="entry name" value="ABC_TRANSPORTER_1"/>
    <property type="match status" value="1"/>
</dbReference>
<dbReference type="STRING" id="309807.SRU_1293"/>
<dbReference type="SUPFAM" id="SSF52540">
    <property type="entry name" value="P-loop containing nucleoside triphosphate hydrolases"/>
    <property type="match status" value="1"/>
</dbReference>
<dbReference type="Gene3D" id="3.40.50.300">
    <property type="entry name" value="P-loop containing nucleotide triphosphate hydrolases"/>
    <property type="match status" value="1"/>
</dbReference>
<comment type="function">
    <text evidence="5">Part of the ABC transporter complex HmuTUV involved in hemin import. Responsible for energy coupling to the transport system.</text>
</comment>
<keyword evidence="3 8" id="KW-0067">ATP-binding</keyword>
<feature type="chain" id="PRO_5004215274" evidence="6">
    <location>
        <begin position="17"/>
        <end position="293"/>
    </location>
</feature>
<proteinExistence type="predicted"/>
<name>Q2S314_SALRD</name>
<evidence type="ECO:0000256" key="1">
    <source>
        <dbReference type="ARBA" id="ARBA00022448"/>
    </source>
</evidence>
<evidence type="ECO:0000313" key="9">
    <source>
        <dbReference type="Proteomes" id="UP000008674"/>
    </source>
</evidence>
<dbReference type="EMBL" id="CP000159">
    <property type="protein sequence ID" value="ABC44664.1"/>
    <property type="molecule type" value="Genomic_DNA"/>
</dbReference>
<protein>
    <submittedName>
        <fullName evidence="8">Hemin ABC transporter, ATP-binding protein</fullName>
    </submittedName>
</protein>
<keyword evidence="1" id="KW-0813">Transport</keyword>
<keyword evidence="6" id="KW-0732">Signal</keyword>
<evidence type="ECO:0000256" key="6">
    <source>
        <dbReference type="SAM" id="SignalP"/>
    </source>
</evidence>
<dbReference type="InterPro" id="IPR017871">
    <property type="entry name" value="ABC_transporter-like_CS"/>
</dbReference>
<evidence type="ECO:0000256" key="2">
    <source>
        <dbReference type="ARBA" id="ARBA00022741"/>
    </source>
</evidence>
<sequence>MFRRRCWWRRPPRCARGLFALTSGNGVALLSVDRLSVTLDGHTILRDVGFEVAAGQWVGILGPNGAGKTTLLRAIGGHIPFEGEVRLRGTPIEAMSAQEQARAQAFVRQARSLTFDFAVEEFVLLGRAPQRGWLQPYRESDRERVREALARVELEGFATRSVLSLSGGEMQRVFLAQALVQGADLLLLDEPTAHLDVHYQFSFMEQIRAQAEAGRTVLAVGHDLELAARYADRLLLIADGELRAQGPPASVLTPERIASVFGVRVALDQHPDGTLRIDYLGPVSSSDENRVPG</sequence>
<evidence type="ECO:0000256" key="3">
    <source>
        <dbReference type="ARBA" id="ARBA00022840"/>
    </source>
</evidence>
<dbReference type="GO" id="GO:0016887">
    <property type="term" value="F:ATP hydrolysis activity"/>
    <property type="evidence" value="ECO:0007669"/>
    <property type="project" value="InterPro"/>
</dbReference>
<dbReference type="InterPro" id="IPR003439">
    <property type="entry name" value="ABC_transporter-like_ATP-bd"/>
</dbReference>
<feature type="domain" description="ABC transporter" evidence="7">
    <location>
        <begin position="30"/>
        <end position="264"/>
    </location>
</feature>
<feature type="signal peptide" evidence="6">
    <location>
        <begin position="1"/>
        <end position="16"/>
    </location>
</feature>
<dbReference type="PANTHER" id="PTHR42794:SF1">
    <property type="entry name" value="HEMIN IMPORT ATP-BINDING PROTEIN HMUV"/>
    <property type="match status" value="1"/>
</dbReference>
<dbReference type="InterPro" id="IPR003593">
    <property type="entry name" value="AAA+_ATPase"/>
</dbReference>
<dbReference type="KEGG" id="sru:SRU_1293"/>
<dbReference type="OrthoDB" id="9806726at2"/>
<dbReference type="HOGENOM" id="CLU_000604_1_11_10"/>
<accession>Q2S314</accession>
<dbReference type="GO" id="GO:0005524">
    <property type="term" value="F:ATP binding"/>
    <property type="evidence" value="ECO:0007669"/>
    <property type="project" value="UniProtKB-KW"/>
</dbReference>
<evidence type="ECO:0000256" key="5">
    <source>
        <dbReference type="ARBA" id="ARBA00037066"/>
    </source>
</evidence>
<dbReference type="AlphaFoldDB" id="Q2S314"/>
<evidence type="ECO:0000256" key="4">
    <source>
        <dbReference type="ARBA" id="ARBA00022967"/>
    </source>
</evidence>
<reference evidence="8 9" key="1">
    <citation type="journal article" date="2005" name="Proc. Natl. Acad. Sci. U.S.A.">
        <title>The genome of Salinibacter ruber: convergence and gene exchange among hyperhalophilic bacteria and archaea.</title>
        <authorList>
            <person name="Mongodin E.F."/>
            <person name="Nelson K.E."/>
            <person name="Daugherty S."/>
            <person name="Deboy R.T."/>
            <person name="Wister J."/>
            <person name="Khouri H."/>
            <person name="Weidman J."/>
            <person name="Walsh D.A."/>
            <person name="Papke R.T."/>
            <person name="Sanchez Perez G."/>
            <person name="Sharma A.K."/>
            <person name="Nesbo C.L."/>
            <person name="MacLeod D."/>
            <person name="Bapteste E."/>
            <person name="Doolittle W.F."/>
            <person name="Charlebois R.L."/>
            <person name="Legault B."/>
            <person name="Rodriguez-Valera F."/>
        </authorList>
    </citation>
    <scope>NUCLEOTIDE SEQUENCE [LARGE SCALE GENOMIC DNA]</scope>
    <source>
        <strain evidence="9">DSM 13855 / CECT 5946 / M31</strain>
    </source>
</reference>
<dbReference type="Proteomes" id="UP000008674">
    <property type="component" value="Chromosome"/>
</dbReference>
<dbReference type="EnsemblBacteria" id="ABC44664">
    <property type="protein sequence ID" value="ABC44664"/>
    <property type="gene ID" value="SRU_1293"/>
</dbReference>
<dbReference type="FunFam" id="3.40.50.300:FF:000134">
    <property type="entry name" value="Iron-enterobactin ABC transporter ATP-binding protein"/>
    <property type="match status" value="1"/>
</dbReference>
<keyword evidence="9" id="KW-1185">Reference proteome</keyword>
<dbReference type="Pfam" id="PF00005">
    <property type="entry name" value="ABC_tran"/>
    <property type="match status" value="1"/>
</dbReference>
<keyword evidence="4" id="KW-1278">Translocase</keyword>
<gene>
    <name evidence="8" type="ordered locus">SRU_1293</name>
</gene>
<keyword evidence="2" id="KW-0547">Nucleotide-binding</keyword>
<evidence type="ECO:0000313" key="8">
    <source>
        <dbReference type="EMBL" id="ABC44664.1"/>
    </source>
</evidence>
<dbReference type="eggNOG" id="COG1120">
    <property type="taxonomic scope" value="Bacteria"/>
</dbReference>
<dbReference type="PANTHER" id="PTHR42794">
    <property type="entry name" value="HEMIN IMPORT ATP-BINDING PROTEIN HMUV"/>
    <property type="match status" value="1"/>
</dbReference>
<organism evidence="8 9">
    <name type="scientific">Salinibacter ruber (strain DSM 13855 / M31)</name>
    <dbReference type="NCBI Taxonomy" id="309807"/>
    <lineage>
        <taxon>Bacteria</taxon>
        <taxon>Pseudomonadati</taxon>
        <taxon>Rhodothermota</taxon>
        <taxon>Rhodothermia</taxon>
        <taxon>Rhodothermales</taxon>
        <taxon>Salinibacteraceae</taxon>
        <taxon>Salinibacter</taxon>
    </lineage>
</organism>